<dbReference type="AlphaFoldDB" id="A0AAV9SNE3"/>
<proteinExistence type="predicted"/>
<evidence type="ECO:0000313" key="2">
    <source>
        <dbReference type="Proteomes" id="UP001311232"/>
    </source>
</evidence>
<organism evidence="1 2">
    <name type="scientific">Crenichthys baileyi</name>
    <name type="common">White River springfish</name>
    <dbReference type="NCBI Taxonomy" id="28760"/>
    <lineage>
        <taxon>Eukaryota</taxon>
        <taxon>Metazoa</taxon>
        <taxon>Chordata</taxon>
        <taxon>Craniata</taxon>
        <taxon>Vertebrata</taxon>
        <taxon>Euteleostomi</taxon>
        <taxon>Actinopterygii</taxon>
        <taxon>Neopterygii</taxon>
        <taxon>Teleostei</taxon>
        <taxon>Neoteleostei</taxon>
        <taxon>Acanthomorphata</taxon>
        <taxon>Ovalentaria</taxon>
        <taxon>Atherinomorphae</taxon>
        <taxon>Cyprinodontiformes</taxon>
        <taxon>Goodeidae</taxon>
        <taxon>Crenichthys</taxon>
    </lineage>
</organism>
<gene>
    <name evidence="1" type="ORF">CRENBAI_003796</name>
</gene>
<sequence>MMNSRPQQCRLSREQMKEILLYLEKARKDTSRPIMVHQNRVKRAKMARIPDSASILKCLELAPKRVEKLLDELEVDTSRTAARYVLYGYLCAYWACMTGHRPSVFH</sequence>
<keyword evidence="2" id="KW-1185">Reference proteome</keyword>
<accession>A0AAV9SNE3</accession>
<name>A0AAV9SNE3_9TELE</name>
<comment type="caution">
    <text evidence="1">The sequence shown here is derived from an EMBL/GenBank/DDBJ whole genome shotgun (WGS) entry which is preliminary data.</text>
</comment>
<dbReference type="EMBL" id="JAHHUM010000121">
    <property type="protein sequence ID" value="KAK5622420.1"/>
    <property type="molecule type" value="Genomic_DNA"/>
</dbReference>
<protein>
    <submittedName>
        <fullName evidence="1">Uncharacterized protein</fullName>
    </submittedName>
</protein>
<evidence type="ECO:0000313" key="1">
    <source>
        <dbReference type="EMBL" id="KAK5622420.1"/>
    </source>
</evidence>
<reference evidence="1 2" key="1">
    <citation type="submission" date="2021-06" db="EMBL/GenBank/DDBJ databases">
        <authorList>
            <person name="Palmer J.M."/>
        </authorList>
    </citation>
    <scope>NUCLEOTIDE SEQUENCE [LARGE SCALE GENOMIC DNA]</scope>
    <source>
        <strain evidence="1 2">MEX-2019</strain>
        <tissue evidence="1">Muscle</tissue>
    </source>
</reference>
<dbReference type="Proteomes" id="UP001311232">
    <property type="component" value="Unassembled WGS sequence"/>
</dbReference>